<evidence type="ECO:0000313" key="5">
    <source>
        <dbReference type="EMBL" id="MBZ1349080.1"/>
    </source>
</evidence>
<feature type="domain" description="D-isomer specific 2-hydroxyacid dehydrogenase NAD-binding" evidence="4">
    <location>
        <begin position="109"/>
        <end position="287"/>
    </location>
</feature>
<dbReference type="CDD" id="cd12175">
    <property type="entry name" value="2-Hacid_dh_11"/>
    <property type="match status" value="1"/>
</dbReference>
<evidence type="ECO:0000256" key="3">
    <source>
        <dbReference type="ARBA" id="ARBA00023027"/>
    </source>
</evidence>
<dbReference type="InterPro" id="IPR006140">
    <property type="entry name" value="D-isomer_DH_NAD-bd"/>
</dbReference>
<dbReference type="InterPro" id="IPR029753">
    <property type="entry name" value="D-isomer_DH_CS"/>
</dbReference>
<name>A0A953N995_9BURK</name>
<dbReference type="RefSeq" id="WP_259659503.1">
    <property type="nucleotide sequence ID" value="NZ_JAHXRI010000001.1"/>
</dbReference>
<dbReference type="PANTHER" id="PTHR10996:SF178">
    <property type="entry name" value="2-HYDROXYACID DEHYDROGENASE YGL185C-RELATED"/>
    <property type="match status" value="1"/>
</dbReference>
<reference evidence="5" key="1">
    <citation type="submission" date="2021-07" db="EMBL/GenBank/DDBJ databases">
        <title>New genus and species of the family Alcaligenaceae.</title>
        <authorList>
            <person name="Hahn M.W."/>
        </authorList>
    </citation>
    <scope>NUCLEOTIDE SEQUENCE</scope>
    <source>
        <strain evidence="5">LF4-65</strain>
    </source>
</reference>
<comment type="similarity">
    <text evidence="1">Belongs to the D-isomer specific 2-hydroxyacid dehydrogenase family.</text>
</comment>
<dbReference type="GO" id="GO:0030267">
    <property type="term" value="F:glyoxylate reductase (NADPH) activity"/>
    <property type="evidence" value="ECO:0007669"/>
    <property type="project" value="TreeGrafter"/>
</dbReference>
<protein>
    <submittedName>
        <fullName evidence="5">2-hydroxyacid dehydrogenase</fullName>
    </submittedName>
</protein>
<dbReference type="Pfam" id="PF02826">
    <property type="entry name" value="2-Hacid_dh_C"/>
    <property type="match status" value="1"/>
</dbReference>
<dbReference type="GO" id="GO:0005829">
    <property type="term" value="C:cytosol"/>
    <property type="evidence" value="ECO:0007669"/>
    <property type="project" value="TreeGrafter"/>
</dbReference>
<dbReference type="SUPFAM" id="SSF52283">
    <property type="entry name" value="Formate/glycerate dehydrogenase catalytic domain-like"/>
    <property type="match status" value="1"/>
</dbReference>
<accession>A0A953N995</accession>
<dbReference type="FunFam" id="3.40.50.720:FF:000203">
    <property type="entry name" value="D-3-phosphoglycerate dehydrogenase (SerA)"/>
    <property type="match status" value="1"/>
</dbReference>
<dbReference type="Gene3D" id="3.40.50.720">
    <property type="entry name" value="NAD(P)-binding Rossmann-like Domain"/>
    <property type="match status" value="2"/>
</dbReference>
<dbReference type="Proteomes" id="UP000739565">
    <property type="component" value="Unassembled WGS sequence"/>
</dbReference>
<keyword evidence="3" id="KW-0520">NAD</keyword>
<dbReference type="EMBL" id="JAHXRI010000001">
    <property type="protein sequence ID" value="MBZ1349080.1"/>
    <property type="molecule type" value="Genomic_DNA"/>
</dbReference>
<evidence type="ECO:0000313" key="6">
    <source>
        <dbReference type="Proteomes" id="UP000739565"/>
    </source>
</evidence>
<gene>
    <name evidence="5" type="ORF">KZZ10_00330</name>
</gene>
<proteinExistence type="inferred from homology"/>
<dbReference type="GO" id="GO:0051287">
    <property type="term" value="F:NAD binding"/>
    <property type="evidence" value="ECO:0007669"/>
    <property type="project" value="InterPro"/>
</dbReference>
<dbReference type="GO" id="GO:0016618">
    <property type="term" value="F:hydroxypyruvate reductase [NAD(P)H] activity"/>
    <property type="evidence" value="ECO:0007669"/>
    <property type="project" value="TreeGrafter"/>
</dbReference>
<evidence type="ECO:0000259" key="4">
    <source>
        <dbReference type="Pfam" id="PF02826"/>
    </source>
</evidence>
<dbReference type="PANTHER" id="PTHR10996">
    <property type="entry name" value="2-HYDROXYACID DEHYDROGENASE-RELATED"/>
    <property type="match status" value="1"/>
</dbReference>
<dbReference type="SUPFAM" id="SSF51735">
    <property type="entry name" value="NAD(P)-binding Rossmann-fold domains"/>
    <property type="match status" value="1"/>
</dbReference>
<dbReference type="InterPro" id="IPR050223">
    <property type="entry name" value="D-isomer_2-hydroxyacid_DH"/>
</dbReference>
<dbReference type="AlphaFoldDB" id="A0A953N995"/>
<evidence type="ECO:0000256" key="2">
    <source>
        <dbReference type="ARBA" id="ARBA00023002"/>
    </source>
</evidence>
<dbReference type="PROSITE" id="PS00671">
    <property type="entry name" value="D_2_HYDROXYACID_DH_3"/>
    <property type="match status" value="1"/>
</dbReference>
<keyword evidence="2" id="KW-0560">Oxidoreductase</keyword>
<dbReference type="InterPro" id="IPR036291">
    <property type="entry name" value="NAD(P)-bd_dom_sf"/>
</dbReference>
<organism evidence="5 6">
    <name type="scientific">Zwartia hollandica</name>
    <dbReference type="NCBI Taxonomy" id="324606"/>
    <lineage>
        <taxon>Bacteria</taxon>
        <taxon>Pseudomonadati</taxon>
        <taxon>Pseudomonadota</taxon>
        <taxon>Betaproteobacteria</taxon>
        <taxon>Burkholderiales</taxon>
        <taxon>Alcaligenaceae</taxon>
        <taxon>Zwartia</taxon>
    </lineage>
</organism>
<evidence type="ECO:0000256" key="1">
    <source>
        <dbReference type="ARBA" id="ARBA00005854"/>
    </source>
</evidence>
<keyword evidence="6" id="KW-1185">Reference proteome</keyword>
<sequence length="325" mass="35451">MSQHIAFLTPMAEPTREVVRSLLPDGFTIAFAQTNDETEHRKMVPEASVIMAVGTYVTAELIALAPKLKLIQKWGIGVDKIDLSAARSAGVTVAITAGATSIPVSEHALMLMLATSRRLPLAHRSLQEGKWIATELRTECSMLDGKTVGLYGFGNIARFVAKRLRGFEVKIIYHSRRRVDADIEAQFHAQYVDFDTLLVQSDLLSLHAPLTPETRQLFNAATFRKMKPGSILINTARGELVNEPDLVHALETGQLSGAGLDTFCGEPPSATNPLFHMDQVVATPHSAGGVYDNVPHIVGHMFRNIKQFHQSQPLDAADIVVASPA</sequence>
<comment type="caution">
    <text evidence="5">The sequence shown here is derived from an EMBL/GenBank/DDBJ whole genome shotgun (WGS) entry which is preliminary data.</text>
</comment>